<dbReference type="Gene3D" id="3.40.50.12500">
    <property type="match status" value="1"/>
</dbReference>
<dbReference type="InterPro" id="IPR015942">
    <property type="entry name" value="Asp/Glu/hydantoin_racemase"/>
</dbReference>
<evidence type="ECO:0000313" key="2">
    <source>
        <dbReference type="EMBL" id="MZQ83147.1"/>
    </source>
</evidence>
<protein>
    <submittedName>
        <fullName evidence="2">Asp/Glu/hydantoin racemase</fullName>
    </submittedName>
</protein>
<dbReference type="InterPro" id="IPR053714">
    <property type="entry name" value="Iso_Racemase_Enz_sf"/>
</dbReference>
<evidence type="ECO:0000313" key="3">
    <source>
        <dbReference type="Proteomes" id="UP000481087"/>
    </source>
</evidence>
<dbReference type="RefSeq" id="WP_161407316.1">
    <property type="nucleotide sequence ID" value="NZ_WTUZ01000016.1"/>
</dbReference>
<evidence type="ECO:0000256" key="1">
    <source>
        <dbReference type="ARBA" id="ARBA00038414"/>
    </source>
</evidence>
<keyword evidence="3" id="KW-1185">Reference proteome</keyword>
<reference evidence="2 3" key="1">
    <citation type="submission" date="2019-12" db="EMBL/GenBank/DDBJ databases">
        <title>Paenibacillus sp. nov. sp. isolated from soil.</title>
        <authorList>
            <person name="Kim J."/>
            <person name="Jeong S.E."/>
            <person name="Jung H.S."/>
            <person name="Jeon C.O."/>
        </authorList>
    </citation>
    <scope>NUCLEOTIDE SEQUENCE [LARGE SCALE GENOMIC DNA]</scope>
    <source>
        <strain evidence="2 3">5J-6</strain>
    </source>
</reference>
<sequence length="224" mass="24478">MATVVAVYTGQGLSDRIGPLFREELPGCRLVNIIDDSLIADVIQAGGVTTAVVRRLVQYYRHAEDIGADLILNTCSSVGEAADRVRSLFNIPIIKIDDDMARQVTKNFDQIGVLATLPTTLDPTRQLLQREADLQNRKVSVVDALAEGAYQALVSGQPEEHDRLIYEAAKLVAKKADVLVLAQGSMARMEKTLTEETGLPVYASPRLGIMAVRAELERQGKYPC</sequence>
<dbReference type="Pfam" id="PF01177">
    <property type="entry name" value="Asp_Glu_race"/>
    <property type="match status" value="1"/>
</dbReference>
<organism evidence="2 3">
    <name type="scientific">Paenibacillus silvestris</name>
    <dbReference type="NCBI Taxonomy" id="2606219"/>
    <lineage>
        <taxon>Bacteria</taxon>
        <taxon>Bacillati</taxon>
        <taxon>Bacillota</taxon>
        <taxon>Bacilli</taxon>
        <taxon>Bacillales</taxon>
        <taxon>Paenibacillaceae</taxon>
        <taxon>Paenibacillus</taxon>
    </lineage>
</organism>
<dbReference type="Proteomes" id="UP000481087">
    <property type="component" value="Unassembled WGS sequence"/>
</dbReference>
<dbReference type="GO" id="GO:0047661">
    <property type="term" value="F:amino-acid racemase activity"/>
    <property type="evidence" value="ECO:0007669"/>
    <property type="project" value="InterPro"/>
</dbReference>
<dbReference type="AlphaFoldDB" id="A0A6L8UYU9"/>
<dbReference type="EMBL" id="WTUZ01000016">
    <property type="protein sequence ID" value="MZQ83147.1"/>
    <property type="molecule type" value="Genomic_DNA"/>
</dbReference>
<comment type="caution">
    <text evidence="2">The sequence shown here is derived from an EMBL/GenBank/DDBJ whole genome shotgun (WGS) entry which is preliminary data.</text>
</comment>
<name>A0A6L8UYU9_9BACL</name>
<proteinExistence type="inferred from homology"/>
<gene>
    <name evidence="2" type="ORF">GQF01_13615</name>
</gene>
<comment type="similarity">
    <text evidence="1">Belongs to the HyuE racemase family.</text>
</comment>
<accession>A0A6L8UYU9</accession>